<reference evidence="4" key="1">
    <citation type="submission" date="2020-02" db="EMBL/GenBank/DDBJ databases">
        <title>Bird 10,000 Genomes (B10K) Project - Family phase.</title>
        <authorList>
            <person name="Zhang G."/>
        </authorList>
    </citation>
    <scope>NUCLEOTIDE SEQUENCE</scope>
    <source>
        <strain evidence="4">B10K-DU-002-37</strain>
        <tissue evidence="4">Muscle</tissue>
    </source>
</reference>
<feature type="compositionally biased region" description="Polar residues" evidence="2">
    <location>
        <begin position="303"/>
        <end position="316"/>
    </location>
</feature>
<dbReference type="OrthoDB" id="9392049at2759"/>
<keyword evidence="3" id="KW-0812">Transmembrane</keyword>
<feature type="compositionally biased region" description="Basic and acidic residues" evidence="2">
    <location>
        <begin position="243"/>
        <end position="258"/>
    </location>
</feature>
<feature type="non-terminal residue" evidence="4">
    <location>
        <position position="1"/>
    </location>
</feature>
<evidence type="ECO:0000313" key="4">
    <source>
        <dbReference type="EMBL" id="NXX47760.1"/>
    </source>
</evidence>
<feature type="region of interest" description="Disordered" evidence="2">
    <location>
        <begin position="241"/>
        <end position="316"/>
    </location>
</feature>
<dbReference type="PANTHER" id="PTHR23037">
    <property type="entry name" value="CYTOKINE RECEPTOR"/>
    <property type="match status" value="1"/>
</dbReference>
<dbReference type="AlphaFoldDB" id="A0A852J991"/>
<dbReference type="EMBL" id="WAAF01015372">
    <property type="protein sequence ID" value="NXX47760.1"/>
    <property type="molecule type" value="Genomic_DNA"/>
</dbReference>
<evidence type="ECO:0000256" key="2">
    <source>
        <dbReference type="SAM" id="MobiDB-lite"/>
    </source>
</evidence>
<evidence type="ECO:0000256" key="1">
    <source>
        <dbReference type="ARBA" id="ARBA00023157"/>
    </source>
</evidence>
<feature type="compositionally biased region" description="Basic and acidic residues" evidence="2">
    <location>
        <begin position="267"/>
        <end position="277"/>
    </location>
</feature>
<protein>
    <submittedName>
        <fullName evidence="4">IL3RB protein</fullName>
    </submittedName>
</protein>
<evidence type="ECO:0000313" key="5">
    <source>
        <dbReference type="Proteomes" id="UP000627253"/>
    </source>
</evidence>
<feature type="compositionally biased region" description="Basic and acidic residues" evidence="2">
    <location>
        <begin position="293"/>
        <end position="302"/>
    </location>
</feature>
<organism evidence="4 5">
    <name type="scientific">Tricholaema leucomelas</name>
    <name type="common">pied barbet</name>
    <dbReference type="NCBI Taxonomy" id="240729"/>
    <lineage>
        <taxon>Eukaryota</taxon>
        <taxon>Metazoa</taxon>
        <taxon>Chordata</taxon>
        <taxon>Craniata</taxon>
        <taxon>Vertebrata</taxon>
        <taxon>Euteleostomi</taxon>
        <taxon>Archelosauria</taxon>
        <taxon>Archosauria</taxon>
        <taxon>Dinosauria</taxon>
        <taxon>Saurischia</taxon>
        <taxon>Theropoda</taxon>
        <taxon>Coelurosauria</taxon>
        <taxon>Aves</taxon>
        <taxon>Neognathae</taxon>
        <taxon>Neoaves</taxon>
        <taxon>Telluraves</taxon>
        <taxon>Coraciimorphae</taxon>
        <taxon>Piciformes</taxon>
        <taxon>Lybiidae</taxon>
        <taxon>Tricholaema lacrymosa</taxon>
    </lineage>
</organism>
<feature type="region of interest" description="Disordered" evidence="2">
    <location>
        <begin position="332"/>
        <end position="351"/>
    </location>
</feature>
<gene>
    <name evidence="4" type="primary">Csf2rb_0</name>
    <name evidence="4" type="ORF">TRILEU_R06347</name>
</gene>
<dbReference type="GO" id="GO:0016064">
    <property type="term" value="P:immunoglobulin mediated immune response"/>
    <property type="evidence" value="ECO:0007669"/>
    <property type="project" value="TreeGrafter"/>
</dbReference>
<sequence>MLASSTEYRGKMRARVNMPLDYEGPWSEWSEEFTWRTENVLPPVLLPVMLPALIIALLVAVYCSSKYLLRKKKMWEEKIPNPSKSNLIQSYLGKVHLANWSSSSQLDFNKHNLSEKMEQASFLQVVDRQMKTLGECPEGQAKQMDASHIALDLQNSYHALNEPEHAPLVCSSQTTGHTIPASRKHAADACVASQTAIPCFAFNGPYLYSPVLACQPDVHQPLDVDSAEVCEKAVSVQYVTLPKQERPQSPEKPEEPDPHPPQCFRPPDQKKMMQHQDIEEEASPAPPASGKGMDMRTEEQKSPKTLSSVTASQQSPLEYITTESLLLPAASDSAHPPLLTAGKLPCDSEKP</sequence>
<comment type="caution">
    <text evidence="4">The sequence shown here is derived from an EMBL/GenBank/DDBJ whole genome shotgun (WGS) entry which is preliminary data.</text>
</comment>
<dbReference type="PANTHER" id="PTHR23037:SF22">
    <property type="entry name" value="CYTOKINE RECEPTOR COMMON SUBUNIT BETA"/>
    <property type="match status" value="1"/>
</dbReference>
<dbReference type="GO" id="GO:0009897">
    <property type="term" value="C:external side of plasma membrane"/>
    <property type="evidence" value="ECO:0007669"/>
    <property type="project" value="TreeGrafter"/>
</dbReference>
<name>A0A852J991_9PICI</name>
<keyword evidence="3" id="KW-1133">Transmembrane helix</keyword>
<dbReference type="Proteomes" id="UP000627253">
    <property type="component" value="Unassembled WGS sequence"/>
</dbReference>
<evidence type="ECO:0000256" key="3">
    <source>
        <dbReference type="SAM" id="Phobius"/>
    </source>
</evidence>
<keyword evidence="1" id="KW-1015">Disulfide bond</keyword>
<keyword evidence="5" id="KW-1185">Reference proteome</keyword>
<accession>A0A852J991</accession>
<feature type="non-terminal residue" evidence="4">
    <location>
        <position position="351"/>
    </location>
</feature>
<feature type="transmembrane region" description="Helical" evidence="3">
    <location>
        <begin position="44"/>
        <end position="64"/>
    </location>
</feature>
<dbReference type="Gene3D" id="2.60.40.10">
    <property type="entry name" value="Immunoglobulins"/>
    <property type="match status" value="1"/>
</dbReference>
<dbReference type="GO" id="GO:0004896">
    <property type="term" value="F:cytokine receptor activity"/>
    <property type="evidence" value="ECO:0007669"/>
    <property type="project" value="TreeGrafter"/>
</dbReference>
<keyword evidence="3" id="KW-0472">Membrane</keyword>
<dbReference type="InterPro" id="IPR013783">
    <property type="entry name" value="Ig-like_fold"/>
</dbReference>
<proteinExistence type="predicted"/>